<keyword evidence="4" id="KW-1185">Reference proteome</keyword>
<feature type="region of interest" description="Disordered" evidence="1">
    <location>
        <begin position="283"/>
        <end position="309"/>
    </location>
</feature>
<evidence type="ECO:0000313" key="4">
    <source>
        <dbReference type="Proteomes" id="UP000515307"/>
    </source>
</evidence>
<sequence>MVPKIRRGSRTHGLLVYLYGPGKRDEHTDAHLVGSWDGFAPDPGRDTSPDPDPKVTLARLSAALDLRVKQAGTTAPAQHVWHCSVRTDPGDRHLTDAEWNTVARRLVQAVNLAPEGDPDGCRWVAVRHADDHIHILATMVRGDLRRPRMNYDFKKAQAECRRIEKEMDLRQLKPGDGTGAKTPTSAERFKAERTGRPEAPRETLREAVRQALAGAATEEEFFTRLREAGLRVKIRNAPSGDAIGFNVALPGDRNREGTPIWYPGSKLAPDLSLPKIRRRLADGTADQTTHPAATGGRPDWSPPARERRNATGIAERAAILLDSDDDEAAAQLVGVGELLDAVTQTSPAATRAELGAAARSFERATRSHVRAERADTRVIRSAARGIIQAGSALGRGEDGGTTAMLLSTLVLVTLAAARWHSARGHAQQAHASRQAAEHLRAAYRQAAATPMQALRDQGRALPEAERRTHQATIRAALPEAAMRADSSSTTTDALTATLAQAERAGHDPKTLLQQAIDMRELDTADDVNDVLVWRLRRLAQLPAHPGEATRRPQAGTSQPKASTNRTNNRTAPTAAARPAASDPRNRPPRR</sequence>
<proteinExistence type="predicted"/>
<dbReference type="RefSeq" id="WP_185300034.1">
    <property type="nucleotide sequence ID" value="NZ_CP045702.1"/>
</dbReference>
<evidence type="ECO:0000256" key="1">
    <source>
        <dbReference type="SAM" id="MobiDB-lite"/>
    </source>
</evidence>
<protein>
    <submittedName>
        <fullName evidence="3">Mobilization protein</fullName>
    </submittedName>
</protein>
<organism evidence="3 4">
    <name type="scientific">Streptomyces finlayi</name>
    <dbReference type="NCBI Taxonomy" id="67296"/>
    <lineage>
        <taxon>Bacteria</taxon>
        <taxon>Bacillati</taxon>
        <taxon>Actinomycetota</taxon>
        <taxon>Actinomycetes</taxon>
        <taxon>Kitasatosporales</taxon>
        <taxon>Streptomycetaceae</taxon>
        <taxon>Streptomyces</taxon>
    </lineage>
</organism>
<dbReference type="InterPro" id="IPR005094">
    <property type="entry name" value="Endonuclease_MobA/VirD2"/>
</dbReference>
<feature type="compositionally biased region" description="Basic and acidic residues" evidence="1">
    <location>
        <begin position="187"/>
        <end position="201"/>
    </location>
</feature>
<feature type="region of interest" description="Disordered" evidence="1">
    <location>
        <begin position="543"/>
        <end position="590"/>
    </location>
</feature>
<feature type="domain" description="MobA/VirD2-like nuclease" evidence="2">
    <location>
        <begin position="76"/>
        <end position="169"/>
    </location>
</feature>
<dbReference type="KEGG" id="sfiy:F0344_19775"/>
<gene>
    <name evidence="3" type="ORF">F0344_19775</name>
</gene>
<evidence type="ECO:0000259" key="2">
    <source>
        <dbReference type="Pfam" id="PF03432"/>
    </source>
</evidence>
<dbReference type="Proteomes" id="UP000515307">
    <property type="component" value="Chromosome"/>
</dbReference>
<feature type="region of interest" description="Disordered" evidence="1">
    <location>
        <begin position="172"/>
        <end position="201"/>
    </location>
</feature>
<feature type="compositionally biased region" description="Low complexity" evidence="1">
    <location>
        <begin position="561"/>
        <end position="582"/>
    </location>
</feature>
<name>A0A7G7BMK1_9ACTN</name>
<dbReference type="AlphaFoldDB" id="A0A7G7BMK1"/>
<reference evidence="4" key="1">
    <citation type="submission" date="2019-10" db="EMBL/GenBank/DDBJ databases">
        <title>Antimicrobial potential of Antarctic Bacteria.</title>
        <authorList>
            <person name="Benaud N."/>
            <person name="Edwards R.J."/>
            <person name="Ferrari B.C."/>
        </authorList>
    </citation>
    <scope>NUCLEOTIDE SEQUENCE [LARGE SCALE GENOMIC DNA]</scope>
    <source>
        <strain evidence="4">NBSH44</strain>
    </source>
</reference>
<dbReference type="Pfam" id="PF03432">
    <property type="entry name" value="Relaxase"/>
    <property type="match status" value="1"/>
</dbReference>
<evidence type="ECO:0000313" key="3">
    <source>
        <dbReference type="EMBL" id="QNE76566.1"/>
    </source>
</evidence>
<dbReference type="EMBL" id="CP045702">
    <property type="protein sequence ID" value="QNE76566.1"/>
    <property type="molecule type" value="Genomic_DNA"/>
</dbReference>
<accession>A0A7G7BMK1</accession>